<dbReference type="Proteomes" id="UP000026915">
    <property type="component" value="Chromosome 4"/>
</dbReference>
<evidence type="ECO:0000313" key="3">
    <source>
        <dbReference type="Proteomes" id="UP000026915"/>
    </source>
</evidence>
<dbReference type="EMBL" id="CM001882">
    <property type="protein sequence ID" value="EOY02249.1"/>
    <property type="molecule type" value="Genomic_DNA"/>
</dbReference>
<reference evidence="2 3" key="1">
    <citation type="journal article" date="2013" name="Genome Biol.">
        <title>The genome sequence of the most widely cultivated cacao type and its use to identify candidate genes regulating pod color.</title>
        <authorList>
            <person name="Motamayor J.C."/>
            <person name="Mockaitis K."/>
            <person name="Schmutz J."/>
            <person name="Haiminen N."/>
            <person name="Iii D.L."/>
            <person name="Cornejo O."/>
            <person name="Findley S.D."/>
            <person name="Zheng P."/>
            <person name="Utro F."/>
            <person name="Royaert S."/>
            <person name="Saski C."/>
            <person name="Jenkins J."/>
            <person name="Podicheti R."/>
            <person name="Zhao M."/>
            <person name="Scheffler B.E."/>
            <person name="Stack J.C."/>
            <person name="Feltus F.A."/>
            <person name="Mustiga G.M."/>
            <person name="Amores F."/>
            <person name="Phillips W."/>
            <person name="Marelli J.P."/>
            <person name="May G.D."/>
            <person name="Shapiro H."/>
            <person name="Ma J."/>
            <person name="Bustamante C.D."/>
            <person name="Schnell R.J."/>
            <person name="Main D."/>
            <person name="Gilbert D."/>
            <person name="Parida L."/>
            <person name="Kuhn D.N."/>
        </authorList>
    </citation>
    <scope>NUCLEOTIDE SEQUENCE [LARGE SCALE GENOMIC DNA]</scope>
    <source>
        <strain evidence="3">cv. Matina 1-6</strain>
    </source>
</reference>
<protein>
    <recommendedName>
        <fullName evidence="4">RNase H type-1 domain-containing protein</fullName>
    </recommendedName>
</protein>
<keyword evidence="1" id="KW-0812">Transmembrane</keyword>
<dbReference type="Gramene" id="EOY02249">
    <property type="protein sequence ID" value="EOY02249"/>
    <property type="gene ID" value="TCM_016779"/>
</dbReference>
<proteinExistence type="predicted"/>
<gene>
    <name evidence="2" type="ORF">TCM_016779</name>
</gene>
<evidence type="ECO:0000313" key="2">
    <source>
        <dbReference type="EMBL" id="EOY02249.1"/>
    </source>
</evidence>
<dbReference type="HOGENOM" id="CLU_000680_21_1_1"/>
<evidence type="ECO:0008006" key="4">
    <source>
        <dbReference type="Google" id="ProtNLM"/>
    </source>
</evidence>
<dbReference type="AlphaFoldDB" id="A0A061EJ01"/>
<name>A0A061EJ01_THECC</name>
<feature type="transmembrane region" description="Helical" evidence="1">
    <location>
        <begin position="153"/>
        <end position="173"/>
    </location>
</feature>
<organism evidence="2 3">
    <name type="scientific">Theobroma cacao</name>
    <name type="common">Cacao</name>
    <name type="synonym">Cocoa</name>
    <dbReference type="NCBI Taxonomy" id="3641"/>
    <lineage>
        <taxon>Eukaryota</taxon>
        <taxon>Viridiplantae</taxon>
        <taxon>Streptophyta</taxon>
        <taxon>Embryophyta</taxon>
        <taxon>Tracheophyta</taxon>
        <taxon>Spermatophyta</taxon>
        <taxon>Magnoliopsida</taxon>
        <taxon>eudicotyledons</taxon>
        <taxon>Gunneridae</taxon>
        <taxon>Pentapetalae</taxon>
        <taxon>rosids</taxon>
        <taxon>malvids</taxon>
        <taxon>Malvales</taxon>
        <taxon>Malvaceae</taxon>
        <taxon>Byttnerioideae</taxon>
        <taxon>Theobroma</taxon>
    </lineage>
</organism>
<evidence type="ECO:0000256" key="1">
    <source>
        <dbReference type="SAM" id="Phobius"/>
    </source>
</evidence>
<keyword evidence="1" id="KW-0472">Membrane</keyword>
<sequence length="175" mass="19671">MAITVSSSLFSDSPQTIWFSRNDLIFNGKLFDIFQIFDVIKLKVGWWAKAKWPPKNSSVMDVVSDPSYAKASVVLKKNKLMTDWIKPPNGCMKFNVDETARGYPRDAAISGVLCDNNGSIKILFSKSVGIFYSNFAEIFTIKETFLGLTLMNLLWSLILLMLFNGLTILLLLLGE</sequence>
<keyword evidence="3" id="KW-1185">Reference proteome</keyword>
<dbReference type="InParanoid" id="A0A061EJ01"/>
<keyword evidence="1" id="KW-1133">Transmembrane helix</keyword>
<accession>A0A061EJ01</accession>